<accession>A0A3M4QF70</accession>
<dbReference type="NCBIfam" id="TIGR01930">
    <property type="entry name" value="AcCoA-C-Actrans"/>
    <property type="match status" value="1"/>
</dbReference>
<dbReference type="AlphaFoldDB" id="A0A3M4QF70"/>
<dbReference type="PROSITE" id="PS00737">
    <property type="entry name" value="THIOLASE_2"/>
    <property type="match status" value="1"/>
</dbReference>
<feature type="domain" description="Thiolase N-terminal" evidence="6">
    <location>
        <begin position="85"/>
        <end position="352"/>
    </location>
</feature>
<evidence type="ECO:0000256" key="2">
    <source>
        <dbReference type="ARBA" id="ARBA00022679"/>
    </source>
</evidence>
<dbReference type="PROSITE" id="PS00099">
    <property type="entry name" value="THIOLASE_3"/>
    <property type="match status" value="1"/>
</dbReference>
<dbReference type="InterPro" id="IPR020613">
    <property type="entry name" value="Thiolase_CS"/>
</dbReference>
<comment type="caution">
    <text evidence="8">The sequence shown here is derived from an EMBL/GenBank/DDBJ whole genome shotgun (WGS) entry which is preliminary data.</text>
</comment>
<organism evidence="8 9">
    <name type="scientific">Pseudomonas salomonii</name>
    <dbReference type="NCBI Taxonomy" id="191391"/>
    <lineage>
        <taxon>Bacteria</taxon>
        <taxon>Pseudomonadati</taxon>
        <taxon>Pseudomonadota</taxon>
        <taxon>Gammaproteobacteria</taxon>
        <taxon>Pseudomonadales</taxon>
        <taxon>Pseudomonadaceae</taxon>
        <taxon>Pseudomonas</taxon>
    </lineage>
</organism>
<evidence type="ECO:0000256" key="4">
    <source>
        <dbReference type="RuleBase" id="RU003557"/>
    </source>
</evidence>
<protein>
    <recommendedName>
        <fullName evidence="10">Acetyl-CoA C-acetyltransferase</fullName>
    </recommendedName>
</protein>
<dbReference type="Gene3D" id="3.40.47.10">
    <property type="match status" value="1"/>
</dbReference>
<dbReference type="InterPro" id="IPR020617">
    <property type="entry name" value="Thiolase_C"/>
</dbReference>
<dbReference type="SUPFAM" id="SSF53901">
    <property type="entry name" value="Thiolase-like"/>
    <property type="match status" value="2"/>
</dbReference>
<dbReference type="GO" id="GO:0003985">
    <property type="term" value="F:acetyl-CoA C-acetyltransferase activity"/>
    <property type="evidence" value="ECO:0007669"/>
    <property type="project" value="TreeGrafter"/>
</dbReference>
<feature type="region of interest" description="Disordered" evidence="5">
    <location>
        <begin position="6"/>
        <end position="25"/>
    </location>
</feature>
<dbReference type="PANTHER" id="PTHR18919">
    <property type="entry name" value="ACETYL-COA C-ACYLTRANSFERASE"/>
    <property type="match status" value="1"/>
</dbReference>
<evidence type="ECO:0000259" key="7">
    <source>
        <dbReference type="Pfam" id="PF02803"/>
    </source>
</evidence>
<comment type="similarity">
    <text evidence="1 4">Belongs to the thiolase-like superfamily. Thiolase family.</text>
</comment>
<keyword evidence="2 4" id="KW-0808">Transferase</keyword>
<feature type="region of interest" description="Disordered" evidence="5">
    <location>
        <begin position="49"/>
        <end position="68"/>
    </location>
</feature>
<dbReference type="InterPro" id="IPR020610">
    <property type="entry name" value="Thiolase_AS"/>
</dbReference>
<evidence type="ECO:0008006" key="10">
    <source>
        <dbReference type="Google" id="ProtNLM"/>
    </source>
</evidence>
<dbReference type="Proteomes" id="UP000277179">
    <property type="component" value="Unassembled WGS sequence"/>
</dbReference>
<dbReference type="InterPro" id="IPR020616">
    <property type="entry name" value="Thiolase_N"/>
</dbReference>
<evidence type="ECO:0000259" key="6">
    <source>
        <dbReference type="Pfam" id="PF00108"/>
    </source>
</evidence>
<sequence length="485" mass="51730">MVRRLVAAPQSRGHRQCQPPGMDCPARRAGVHRPWGNHRQRFDQPARRAAMARGQDRGVVSRRRGHDPARRAETLNGQYSAFADVAILEAVRTPWIDLGGALSQVSPIDLGIKVGREVMARAGIEPQAVDSVLAGSMAQASFDAYLLPRHIGLYSGVAQAVPALGVQRICATGFELLRQAAGQLRDGVQLALCVASESMSRNPIAAYTHRGGFRLGGEVQFKDFLWEALYDPAPGLDMIATADNLARRYGLGREAVDRYACASHQRALQAQRDGAWVDEVVAVDNQVFELEGYQPRGISLARRTGAVSADSHPRPTDLASLTRLRAVHPGGVQTAGNSCAVVDGAAAALVGRASACTRPALVRLLASAVVGVAPEFMGIGPAPAIRLLLQRSELKLDDIGRFEINEAQAAQVLAVAHELELDSTRLNVQGGSLALGHPLAATGLRLVMSLARQLRQHNLRYGIAAACVGGGQGMALLIENPAFRA</sequence>
<dbReference type="InterPro" id="IPR016039">
    <property type="entry name" value="Thiolase-like"/>
</dbReference>
<dbReference type="Pfam" id="PF00108">
    <property type="entry name" value="Thiolase_N"/>
    <property type="match status" value="1"/>
</dbReference>
<dbReference type="InterPro" id="IPR002155">
    <property type="entry name" value="Thiolase"/>
</dbReference>
<evidence type="ECO:0000256" key="1">
    <source>
        <dbReference type="ARBA" id="ARBA00010982"/>
    </source>
</evidence>
<keyword evidence="3 4" id="KW-0012">Acyltransferase</keyword>
<evidence type="ECO:0000256" key="5">
    <source>
        <dbReference type="SAM" id="MobiDB-lite"/>
    </source>
</evidence>
<reference evidence="8 9" key="1">
    <citation type="submission" date="2018-08" db="EMBL/GenBank/DDBJ databases">
        <title>Recombination of ecologically and evolutionarily significant loci maintains genetic cohesion in the Pseudomonas syringae species complex.</title>
        <authorList>
            <person name="Dillon M."/>
            <person name="Thakur S."/>
            <person name="Almeida R.N.D."/>
            <person name="Weir B.S."/>
            <person name="Guttman D.S."/>
        </authorList>
    </citation>
    <scope>NUCLEOTIDE SEQUENCE [LARGE SCALE GENOMIC DNA]</scope>
    <source>
        <strain evidence="8 9">ICMP 11288</strain>
    </source>
</reference>
<dbReference type="EMBL" id="RBRL01000187">
    <property type="protein sequence ID" value="RMQ88830.1"/>
    <property type="molecule type" value="Genomic_DNA"/>
</dbReference>
<dbReference type="PANTHER" id="PTHR18919:SF107">
    <property type="entry name" value="ACETYL-COA ACETYLTRANSFERASE, CYTOSOLIC"/>
    <property type="match status" value="1"/>
</dbReference>
<dbReference type="Pfam" id="PF02803">
    <property type="entry name" value="Thiolase_C"/>
    <property type="match status" value="1"/>
</dbReference>
<evidence type="ECO:0000256" key="3">
    <source>
        <dbReference type="ARBA" id="ARBA00023315"/>
    </source>
</evidence>
<proteinExistence type="inferred from homology"/>
<name>A0A3M4QF70_9PSED</name>
<gene>
    <name evidence="8" type="ORF">ALP97_04748</name>
</gene>
<evidence type="ECO:0000313" key="9">
    <source>
        <dbReference type="Proteomes" id="UP000277179"/>
    </source>
</evidence>
<dbReference type="GO" id="GO:0006635">
    <property type="term" value="P:fatty acid beta-oxidation"/>
    <property type="evidence" value="ECO:0007669"/>
    <property type="project" value="TreeGrafter"/>
</dbReference>
<evidence type="ECO:0000313" key="8">
    <source>
        <dbReference type="EMBL" id="RMQ88830.1"/>
    </source>
</evidence>
<feature type="domain" description="Thiolase C-terminal" evidence="7">
    <location>
        <begin position="361"/>
        <end position="479"/>
    </location>
</feature>
<dbReference type="CDD" id="cd00751">
    <property type="entry name" value="thiolase"/>
    <property type="match status" value="1"/>
</dbReference>